<reference evidence="1 2" key="1">
    <citation type="submission" date="2019-07" db="EMBL/GenBank/DDBJ databases">
        <authorList>
            <person name="Hibberd C M."/>
            <person name="Gehrig L. J."/>
            <person name="Chang H.-W."/>
            <person name="Venkatesh S."/>
        </authorList>
    </citation>
    <scope>NUCLEOTIDE SEQUENCE [LARGE SCALE GENOMIC DNA]</scope>
    <source>
        <strain evidence="1">Dorea_formicigenerans_SSTS_Bg7063</strain>
    </source>
</reference>
<protein>
    <submittedName>
        <fullName evidence="1">Uncharacterized protein</fullName>
    </submittedName>
</protein>
<gene>
    <name evidence="1" type="ORF">DFSSTS7063_01840</name>
</gene>
<evidence type="ECO:0000313" key="1">
    <source>
        <dbReference type="EMBL" id="VUX10947.1"/>
    </source>
</evidence>
<dbReference type="EMBL" id="CABHNI010000032">
    <property type="protein sequence ID" value="VUX10947.1"/>
    <property type="molecule type" value="Genomic_DNA"/>
</dbReference>
<dbReference type="Proteomes" id="UP000358366">
    <property type="component" value="Unassembled WGS sequence"/>
</dbReference>
<organism evidence="1 2">
    <name type="scientific">Dorea formicigenerans</name>
    <dbReference type="NCBI Taxonomy" id="39486"/>
    <lineage>
        <taxon>Bacteria</taxon>
        <taxon>Bacillati</taxon>
        <taxon>Bacillota</taxon>
        <taxon>Clostridia</taxon>
        <taxon>Lachnospirales</taxon>
        <taxon>Lachnospiraceae</taxon>
        <taxon>Dorea</taxon>
    </lineage>
</organism>
<evidence type="ECO:0000313" key="2">
    <source>
        <dbReference type="Proteomes" id="UP000358366"/>
    </source>
</evidence>
<proteinExistence type="predicted"/>
<dbReference type="AlphaFoldDB" id="A0A564TUM5"/>
<name>A0A564TUM5_9FIRM</name>
<dbReference type="RefSeq" id="WP_117500880.1">
    <property type="nucleotide sequence ID" value="NZ_CABHNI010000032.1"/>
</dbReference>
<accession>A0A564TUM5</accession>
<sequence>MGYRELAVKIKNGYSSLKREPVFKCLDIIWNQKLKTAEISVVNDAGFKAIIIGSTQNLTTSRGYMYLFYTNDSKVLFPSVKEIIRRLKIVASGERLTDQDAEYFDWEEYGSLEMQRIYFSEIIKREAKTT</sequence>